<gene>
    <name evidence="1" type="ordered locus">Mesop_3768</name>
</gene>
<protein>
    <submittedName>
        <fullName evidence="1">Uncharacterized protein</fullName>
    </submittedName>
</protein>
<evidence type="ECO:0000313" key="2">
    <source>
        <dbReference type="Proteomes" id="UP000001623"/>
    </source>
</evidence>
<dbReference type="STRING" id="536019.Mesop_3768"/>
<accession>F7Y0Z6</accession>
<dbReference type="KEGG" id="mop:Mesop_3768"/>
<dbReference type="Proteomes" id="UP000001623">
    <property type="component" value="Chromosome"/>
</dbReference>
<name>F7Y0Z6_MESOW</name>
<reference evidence="1 2" key="1">
    <citation type="submission" date="2010-10" db="EMBL/GenBank/DDBJ databases">
        <title>Complete sequence of Mesorhizobium opportunistum WSM2075.</title>
        <authorList>
            <consortium name="US DOE Joint Genome Institute"/>
            <person name="Lucas S."/>
            <person name="Copeland A."/>
            <person name="Lapidus A."/>
            <person name="Cheng J.-F."/>
            <person name="Bruce D."/>
            <person name="Goodwin L."/>
            <person name="Pitluck S."/>
            <person name="Chertkov O."/>
            <person name="Misra M."/>
            <person name="Detter J.C."/>
            <person name="Han C."/>
            <person name="Tapia R."/>
            <person name="Land M."/>
            <person name="Hauser L."/>
            <person name="Kyrpides N."/>
            <person name="Ovchinnikova G."/>
            <person name="Mavrommatis K.M."/>
            <person name="Tiwari R.P."/>
            <person name="Howieson J.G."/>
            <person name="O'Hara G.W."/>
            <person name="Nandasena K.G."/>
            <person name="Woyke T."/>
        </authorList>
    </citation>
    <scope>NUCLEOTIDE SEQUENCE [LARGE SCALE GENOMIC DNA]</scope>
    <source>
        <strain evidence="2">LMG 24607 / HAMBI 3007 / WSM2075</strain>
    </source>
</reference>
<proteinExistence type="predicted"/>
<organism evidence="1 2">
    <name type="scientific">Mesorhizobium opportunistum (strain LMG 24607 / HAMBI 3007 / WSM2075)</name>
    <dbReference type="NCBI Taxonomy" id="536019"/>
    <lineage>
        <taxon>Bacteria</taxon>
        <taxon>Pseudomonadati</taxon>
        <taxon>Pseudomonadota</taxon>
        <taxon>Alphaproteobacteria</taxon>
        <taxon>Hyphomicrobiales</taxon>
        <taxon>Phyllobacteriaceae</taxon>
        <taxon>Mesorhizobium</taxon>
    </lineage>
</organism>
<evidence type="ECO:0000313" key="1">
    <source>
        <dbReference type="EMBL" id="AEH88209.1"/>
    </source>
</evidence>
<sequence length="100" mass="10391">MSTLIVTLSRLNARRTAVAPVAQGAACRTETVTMPGSGNYTADGEEIVELLADADCWVAIGTVPHSTILTDGTGSARKLKANVPYQFGIQDGEKVAVEAA</sequence>
<dbReference type="HOGENOM" id="CLU_2302542_0_0_5"/>
<dbReference type="AlphaFoldDB" id="F7Y0Z6"/>
<dbReference type="RefSeq" id="WP_013894893.1">
    <property type="nucleotide sequence ID" value="NC_015675.1"/>
</dbReference>
<dbReference type="EMBL" id="CP002279">
    <property type="protein sequence ID" value="AEH88209.1"/>
    <property type="molecule type" value="Genomic_DNA"/>
</dbReference>